<dbReference type="InterPro" id="IPR036890">
    <property type="entry name" value="HATPase_C_sf"/>
</dbReference>
<dbReference type="GO" id="GO:0000155">
    <property type="term" value="F:phosphorelay sensor kinase activity"/>
    <property type="evidence" value="ECO:0007669"/>
    <property type="project" value="InterPro"/>
</dbReference>
<sequence>MRDFPEFVYEDISRKNSAQIMRQGRVLPRHIIFLFLVALILSASPGAYAHPWRVVILPGADPSLPAAFEQIQTLRSTLSAVAPDGVDFYTDSLDGLRFDSAALMPDFLALMRRKYEHRQVDIVIGLADFALEFTRKYHAEIWPGVPVVISSIDDRRLAGLPPDFAHVPMRLDIDGTLAMAESLQPDAHRLVVVGGVSEFDRDGADRAAAVAAQRTSHKWRVEVWRGLSLPELRQRLATLDRHSAVLYAGMFRDREGRTYFPYEVVGPMAEVSGAPIYSWYPTYLPYGLTGGSVISFRKNGQITGELAASILLGKQAAPGAMTSMGASHCVANVTRLEKLGLRADSLPPDCELIDVPPSIWRQYRGAVVLALAVLAMQALTIAALLWQRRGRHVAEDEATLRRAELARAARFAAAGELSASIAHEVGQPLGAILSNADAASMMIDKPEPNLEELHAILADVRRDALRANEVVQRLRTLLQKQSVAFGPVGIDDTVAETLALLGPESRRRNVTIEASLDAGGIQLQGDRIQLQQVLLNLAINALDAMQETPPSARILSISTRKSGNGLEITVADRGHGIPAGEKKRLFESLYTTKPHGMGLGLSIVRTIVEAHRGRVTVADRDGGGSVFRVWLPERGTPAHAANRRASRHGAAETNLTQQHPTIQGGRL</sequence>
<dbReference type="PROSITE" id="PS50109">
    <property type="entry name" value="HIS_KIN"/>
    <property type="match status" value="1"/>
</dbReference>
<gene>
    <name evidence="6" type="ORF">SAMN05443245_4755</name>
</gene>
<dbReference type="SMART" id="SM00387">
    <property type="entry name" value="HATPase_c"/>
    <property type="match status" value="1"/>
</dbReference>
<protein>
    <recommendedName>
        <fullName evidence="2">histidine kinase</fullName>
        <ecNumber evidence="2">2.7.13.3</ecNumber>
    </recommendedName>
</protein>
<dbReference type="EMBL" id="FNKP01000002">
    <property type="protein sequence ID" value="SDR33471.1"/>
    <property type="molecule type" value="Genomic_DNA"/>
</dbReference>
<evidence type="ECO:0000259" key="5">
    <source>
        <dbReference type="PROSITE" id="PS50109"/>
    </source>
</evidence>
<organism evidence="6 7">
    <name type="scientific">Paraburkholderia fungorum</name>
    <dbReference type="NCBI Taxonomy" id="134537"/>
    <lineage>
        <taxon>Bacteria</taxon>
        <taxon>Pseudomonadati</taxon>
        <taxon>Pseudomonadota</taxon>
        <taxon>Betaproteobacteria</taxon>
        <taxon>Burkholderiales</taxon>
        <taxon>Burkholderiaceae</taxon>
        <taxon>Paraburkholderia</taxon>
    </lineage>
</organism>
<dbReference type="OrthoDB" id="8559580at2"/>
<accession>A0A1H1I6Y8</accession>
<dbReference type="SMART" id="SM00388">
    <property type="entry name" value="HisKA"/>
    <property type="match status" value="1"/>
</dbReference>
<dbReference type="EC" id="2.7.13.3" evidence="2"/>
<name>A0A1H1I6Y8_9BURK</name>
<dbReference type="Gene3D" id="3.30.565.10">
    <property type="entry name" value="Histidine kinase-like ATPase, C-terminal domain"/>
    <property type="match status" value="1"/>
</dbReference>
<dbReference type="CDD" id="cd00082">
    <property type="entry name" value="HisKA"/>
    <property type="match status" value="1"/>
</dbReference>
<dbReference type="SUPFAM" id="SSF47384">
    <property type="entry name" value="Homodimeric domain of signal transducing histidine kinase"/>
    <property type="match status" value="1"/>
</dbReference>
<reference evidence="7" key="1">
    <citation type="submission" date="2016-10" db="EMBL/GenBank/DDBJ databases">
        <authorList>
            <person name="Varghese N."/>
        </authorList>
    </citation>
    <scope>NUCLEOTIDE SEQUENCE [LARGE SCALE GENOMIC DNA]</scope>
    <source>
        <strain evidence="7">GAS106B</strain>
    </source>
</reference>
<keyword evidence="6" id="KW-0418">Kinase</keyword>
<dbReference type="InterPro" id="IPR005467">
    <property type="entry name" value="His_kinase_dom"/>
</dbReference>
<dbReference type="PANTHER" id="PTHR43065">
    <property type="entry name" value="SENSOR HISTIDINE KINASE"/>
    <property type="match status" value="1"/>
</dbReference>
<keyword evidence="6" id="KW-0808">Transferase</keyword>
<comment type="catalytic activity">
    <reaction evidence="1">
        <text>ATP + protein L-histidine = ADP + protein N-phospho-L-histidine.</text>
        <dbReference type="EC" id="2.7.13.3"/>
    </reaction>
</comment>
<dbReference type="PRINTS" id="PR00344">
    <property type="entry name" value="BCTRLSENSOR"/>
</dbReference>
<evidence type="ECO:0000256" key="3">
    <source>
        <dbReference type="ARBA" id="ARBA00022553"/>
    </source>
</evidence>
<feature type="domain" description="Histidine kinase" evidence="5">
    <location>
        <begin position="420"/>
        <end position="635"/>
    </location>
</feature>
<dbReference type="Proteomes" id="UP000183487">
    <property type="component" value="Unassembled WGS sequence"/>
</dbReference>
<keyword evidence="7" id="KW-1185">Reference proteome</keyword>
<dbReference type="PANTHER" id="PTHR43065:SF42">
    <property type="entry name" value="TWO-COMPONENT SENSOR PPRA"/>
    <property type="match status" value="1"/>
</dbReference>
<proteinExistence type="predicted"/>
<evidence type="ECO:0000256" key="1">
    <source>
        <dbReference type="ARBA" id="ARBA00000085"/>
    </source>
</evidence>
<dbReference type="Gene3D" id="3.40.50.2300">
    <property type="match status" value="2"/>
</dbReference>
<dbReference type="AlphaFoldDB" id="A0A1H1I6Y8"/>
<dbReference type="InterPro" id="IPR003594">
    <property type="entry name" value="HATPase_dom"/>
</dbReference>
<dbReference type="InterPro" id="IPR004358">
    <property type="entry name" value="Sig_transdc_His_kin-like_C"/>
</dbReference>
<dbReference type="SUPFAM" id="SSF55874">
    <property type="entry name" value="ATPase domain of HSP90 chaperone/DNA topoisomerase II/histidine kinase"/>
    <property type="match status" value="1"/>
</dbReference>
<evidence type="ECO:0000313" key="7">
    <source>
        <dbReference type="Proteomes" id="UP000183487"/>
    </source>
</evidence>
<evidence type="ECO:0000256" key="4">
    <source>
        <dbReference type="SAM" id="MobiDB-lite"/>
    </source>
</evidence>
<evidence type="ECO:0000256" key="2">
    <source>
        <dbReference type="ARBA" id="ARBA00012438"/>
    </source>
</evidence>
<feature type="region of interest" description="Disordered" evidence="4">
    <location>
        <begin position="638"/>
        <end position="667"/>
    </location>
</feature>
<dbReference type="Gene3D" id="1.10.287.130">
    <property type="match status" value="1"/>
</dbReference>
<dbReference type="InterPro" id="IPR036097">
    <property type="entry name" value="HisK_dim/P_sf"/>
</dbReference>
<dbReference type="InterPro" id="IPR003661">
    <property type="entry name" value="HisK_dim/P_dom"/>
</dbReference>
<keyword evidence="3" id="KW-0597">Phosphoprotein</keyword>
<dbReference type="Pfam" id="PF02518">
    <property type="entry name" value="HATPase_c"/>
    <property type="match status" value="1"/>
</dbReference>
<evidence type="ECO:0000313" key="6">
    <source>
        <dbReference type="EMBL" id="SDR33471.1"/>
    </source>
</evidence>